<comment type="subcellular location">
    <subcellularLocation>
        <location evidence="1">Nucleus</location>
    </subcellularLocation>
</comment>
<evidence type="ECO:0000313" key="9">
    <source>
        <dbReference type="Proteomes" id="UP000231358"/>
    </source>
</evidence>
<dbReference type="PANTHER" id="PTHR31845">
    <property type="entry name" value="FINGER DOMAIN PROTEIN, PUTATIVE-RELATED"/>
    <property type="match status" value="1"/>
</dbReference>
<evidence type="ECO:0000256" key="2">
    <source>
        <dbReference type="ARBA" id="ARBA00022833"/>
    </source>
</evidence>
<evidence type="ECO:0008006" key="10">
    <source>
        <dbReference type="Google" id="ProtNLM"/>
    </source>
</evidence>
<dbReference type="GO" id="GO:0000981">
    <property type="term" value="F:DNA-binding transcription factor activity, RNA polymerase II-specific"/>
    <property type="evidence" value="ECO:0007669"/>
    <property type="project" value="TreeGrafter"/>
</dbReference>
<evidence type="ECO:0000256" key="5">
    <source>
        <dbReference type="ARBA" id="ARBA00023163"/>
    </source>
</evidence>
<keyword evidence="4" id="KW-0238">DNA-binding</keyword>
<dbReference type="AlphaFoldDB" id="A0A2G7FMK1"/>
<evidence type="ECO:0000256" key="6">
    <source>
        <dbReference type="ARBA" id="ARBA00023242"/>
    </source>
</evidence>
<sequence>MGMCSLQSKKDALSKGNPTSAMPTVKCQTLRLECRIAANKTTGAVETKAGEHDVLSGLFDAPPRPPPPKNVVDVHRQIFQTKFDIPGQQSSGTSLDTTPDDTKLLPAVLDQKKADQLLSKFRAKSCYFPFVTLPSNIASAEHRFLYLAVLTAASSDDMALLRSLDNRFRSVLADRVVNAGEKSLDCLQGLLIYLAWYNLHLRPRSFQSYQYLQIAISMMVDLGFDDETFTNAELDRSSPSSSSETLDACLGCYYLSSLIATGTKRDNRVILSPNLRSYLLRLSQGGCTRGKRIYSCIRLQVAIEAAYKGVEKPDLFWPADSQLMSDLSLNTPSIDVARLTLSLLEEASIYRLQPALLEFDLPKFQSIMSKGRAFLDYFISVPTSDFANFSFAEWDRLIAAIRVSTEVISAAANLPGIVAAVGEESRTLTRYLECLANRMEKLSQSGRNPGEFPDMFYLFKSVLDLLCPLPLATTYDHGLPPAANTEQHLEMKRCPVLSGIRETEFWDAYQTSVPADDIEIDLEMLFTNEFLSELPSEQWMDAPGNISYT</sequence>
<keyword evidence="3" id="KW-0805">Transcription regulation</keyword>
<dbReference type="GO" id="GO:0005634">
    <property type="term" value="C:nucleus"/>
    <property type="evidence" value="ECO:0007669"/>
    <property type="project" value="UniProtKB-SubCell"/>
</dbReference>
<keyword evidence="5" id="KW-0804">Transcription</keyword>
<keyword evidence="6" id="KW-0539">Nucleus</keyword>
<keyword evidence="9" id="KW-1185">Reference proteome</keyword>
<dbReference type="GO" id="GO:0000976">
    <property type="term" value="F:transcription cis-regulatory region binding"/>
    <property type="evidence" value="ECO:0007669"/>
    <property type="project" value="TreeGrafter"/>
</dbReference>
<comment type="caution">
    <text evidence="8">The sequence shown here is derived from an EMBL/GenBank/DDBJ whole genome shotgun (WGS) entry which is preliminary data.</text>
</comment>
<name>A0A2G7FMK1_9EURO</name>
<accession>A0A2G7FMK1</accession>
<organism evidence="8 9">
    <name type="scientific">Aspergillus arachidicola</name>
    <dbReference type="NCBI Taxonomy" id="656916"/>
    <lineage>
        <taxon>Eukaryota</taxon>
        <taxon>Fungi</taxon>
        <taxon>Dikarya</taxon>
        <taxon>Ascomycota</taxon>
        <taxon>Pezizomycotina</taxon>
        <taxon>Eurotiomycetes</taxon>
        <taxon>Eurotiomycetidae</taxon>
        <taxon>Eurotiales</taxon>
        <taxon>Aspergillaceae</taxon>
        <taxon>Aspergillus</taxon>
        <taxon>Aspergillus subgen. Circumdati</taxon>
    </lineage>
</organism>
<evidence type="ECO:0000256" key="4">
    <source>
        <dbReference type="ARBA" id="ARBA00023125"/>
    </source>
</evidence>
<reference evidence="8 9" key="1">
    <citation type="submission" date="2017-05" db="EMBL/GenBank/DDBJ databases">
        <title>Genome sequence for an aflatoxigenic pathogen of Argentinian peanut, Aspergillus arachidicola.</title>
        <authorList>
            <person name="Moore G."/>
            <person name="Beltz S.B."/>
            <person name="Mack B.M."/>
        </authorList>
    </citation>
    <scope>NUCLEOTIDE SEQUENCE [LARGE SCALE GENOMIC DNA]</scope>
    <source>
        <strain evidence="8 9">CBS 117610</strain>
    </source>
</reference>
<evidence type="ECO:0000256" key="1">
    <source>
        <dbReference type="ARBA" id="ARBA00004123"/>
    </source>
</evidence>
<evidence type="ECO:0000256" key="3">
    <source>
        <dbReference type="ARBA" id="ARBA00023015"/>
    </source>
</evidence>
<dbReference type="EMBL" id="NEXV01000535">
    <property type="protein sequence ID" value="PIG81872.1"/>
    <property type="molecule type" value="Genomic_DNA"/>
</dbReference>
<gene>
    <name evidence="8" type="ORF">AARAC_003696</name>
</gene>
<evidence type="ECO:0000313" key="8">
    <source>
        <dbReference type="EMBL" id="PIG81872.1"/>
    </source>
</evidence>
<protein>
    <recommendedName>
        <fullName evidence="10">Transcription factor domain-containing protein</fullName>
    </recommendedName>
</protein>
<dbReference type="PANTHER" id="PTHR31845:SF10">
    <property type="entry name" value="ZN(II)2CYS6 TRANSCRIPTION FACTOR (EUROFUNG)"/>
    <property type="match status" value="1"/>
</dbReference>
<feature type="region of interest" description="Disordered" evidence="7">
    <location>
        <begin position="1"/>
        <end position="22"/>
    </location>
</feature>
<dbReference type="STRING" id="656916.A0A2G7FMK1"/>
<keyword evidence="2" id="KW-0862">Zinc</keyword>
<proteinExistence type="predicted"/>
<dbReference type="InterPro" id="IPR051089">
    <property type="entry name" value="prtT"/>
</dbReference>
<evidence type="ECO:0000256" key="7">
    <source>
        <dbReference type="SAM" id="MobiDB-lite"/>
    </source>
</evidence>
<dbReference type="Proteomes" id="UP000231358">
    <property type="component" value="Unassembled WGS sequence"/>
</dbReference>